<keyword evidence="8" id="KW-1185">Reference proteome</keyword>
<reference evidence="9" key="3">
    <citation type="submission" date="2025-04" db="UniProtKB">
        <authorList>
            <consortium name="RefSeq"/>
        </authorList>
    </citation>
    <scope>IDENTIFICATION</scope>
    <source>
        <strain evidence="9">CBS 304.34</strain>
    </source>
</reference>
<comment type="similarity">
    <text evidence="1">Belongs to the carbon-nitrogen hydrolase superfamily. Nitrilase family.</text>
</comment>
<proteinExistence type="inferred from homology"/>
<reference evidence="7 9" key="1">
    <citation type="journal article" date="2020" name="Stud. Mycol.">
        <title>101 Dothideomycetes genomes: a test case for predicting lifestyles and emergence of pathogens.</title>
        <authorList>
            <person name="Haridas S."/>
            <person name="Albert R."/>
            <person name="Binder M."/>
            <person name="Bloem J."/>
            <person name="Labutti K."/>
            <person name="Salamov A."/>
            <person name="Andreopoulos B."/>
            <person name="Baker S."/>
            <person name="Barry K."/>
            <person name="Bills G."/>
            <person name="Bluhm B."/>
            <person name="Cannon C."/>
            <person name="Castanera R."/>
            <person name="Culley D."/>
            <person name="Daum C."/>
            <person name="Ezra D."/>
            <person name="Gonzalez J."/>
            <person name="Henrissat B."/>
            <person name="Kuo A."/>
            <person name="Liang C."/>
            <person name="Lipzen A."/>
            <person name="Lutzoni F."/>
            <person name="Magnuson J."/>
            <person name="Mondo S."/>
            <person name="Nolan M."/>
            <person name="Ohm R."/>
            <person name="Pangilinan J."/>
            <person name="Park H.-J."/>
            <person name="Ramirez L."/>
            <person name="Alfaro M."/>
            <person name="Sun H."/>
            <person name="Tritt A."/>
            <person name="Yoshinaga Y."/>
            <person name="Zwiers L.-H."/>
            <person name="Turgeon B."/>
            <person name="Goodwin S."/>
            <person name="Spatafora J."/>
            <person name="Crous P."/>
            <person name="Grigoriev I."/>
        </authorList>
    </citation>
    <scope>NUCLEOTIDE SEQUENCE</scope>
    <source>
        <strain evidence="7 9">CBS 304.34</strain>
    </source>
</reference>
<dbReference type="GO" id="GO:0016836">
    <property type="term" value="F:hydro-lyase activity"/>
    <property type="evidence" value="ECO:0007669"/>
    <property type="project" value="UniProtKB-ARBA"/>
</dbReference>
<protein>
    <recommendedName>
        <fullName evidence="4">nitrilase</fullName>
        <ecNumber evidence="4">3.5.5.1</ecNumber>
    </recommendedName>
</protein>
<evidence type="ECO:0000259" key="6">
    <source>
        <dbReference type="PROSITE" id="PS50263"/>
    </source>
</evidence>
<dbReference type="InterPro" id="IPR044149">
    <property type="entry name" value="Nitrilases_CHs"/>
</dbReference>
<dbReference type="Proteomes" id="UP000504636">
    <property type="component" value="Unplaced"/>
</dbReference>
<dbReference type="InterPro" id="IPR000132">
    <property type="entry name" value="Nitrilase/CN_hydratase_CS"/>
</dbReference>
<evidence type="ECO:0000313" key="7">
    <source>
        <dbReference type="EMBL" id="KAF2808830.1"/>
    </source>
</evidence>
<dbReference type="PROSITE" id="PS50263">
    <property type="entry name" value="CN_HYDROLASE"/>
    <property type="match status" value="1"/>
</dbReference>
<evidence type="ECO:0000256" key="4">
    <source>
        <dbReference type="ARBA" id="ARBA00039045"/>
    </source>
</evidence>
<dbReference type="SUPFAM" id="SSF56317">
    <property type="entry name" value="Carbon-nitrogen hydrolase"/>
    <property type="match status" value="1"/>
</dbReference>
<name>A0A6A6YJ63_9PEZI</name>
<feature type="domain" description="CN hydrolase" evidence="6">
    <location>
        <begin position="10"/>
        <end position="284"/>
    </location>
</feature>
<evidence type="ECO:0000313" key="9">
    <source>
        <dbReference type="RefSeq" id="XP_033575794.1"/>
    </source>
</evidence>
<dbReference type="EC" id="3.5.5.1" evidence="4"/>
<dbReference type="CDD" id="cd07564">
    <property type="entry name" value="nitrilases_CHs"/>
    <property type="match status" value="1"/>
</dbReference>
<organism evidence="7">
    <name type="scientific">Mytilinidion resinicola</name>
    <dbReference type="NCBI Taxonomy" id="574789"/>
    <lineage>
        <taxon>Eukaryota</taxon>
        <taxon>Fungi</taxon>
        <taxon>Dikarya</taxon>
        <taxon>Ascomycota</taxon>
        <taxon>Pezizomycotina</taxon>
        <taxon>Dothideomycetes</taxon>
        <taxon>Pleosporomycetidae</taxon>
        <taxon>Mytilinidiales</taxon>
        <taxon>Mytilinidiaceae</taxon>
        <taxon>Mytilinidion</taxon>
    </lineage>
</organism>
<reference evidence="9" key="2">
    <citation type="submission" date="2020-04" db="EMBL/GenBank/DDBJ databases">
        <authorList>
            <consortium name="NCBI Genome Project"/>
        </authorList>
    </citation>
    <scope>NUCLEOTIDE SEQUENCE</scope>
    <source>
        <strain evidence="9">CBS 304.34</strain>
    </source>
</reference>
<evidence type="ECO:0000256" key="2">
    <source>
        <dbReference type="ARBA" id="ARBA00022801"/>
    </source>
</evidence>
<dbReference type="PROSITE" id="PS00920">
    <property type="entry name" value="NITRIL_CHT_1"/>
    <property type="match status" value="1"/>
</dbReference>
<evidence type="ECO:0000256" key="5">
    <source>
        <dbReference type="PROSITE-ProRule" id="PRU10139"/>
    </source>
</evidence>
<dbReference type="GeneID" id="54457741"/>
<dbReference type="OrthoDB" id="10250282at2759"/>
<dbReference type="PANTHER" id="PTHR46044:SF14">
    <property type="entry name" value="ARYLACETONITRILASE"/>
    <property type="match status" value="1"/>
</dbReference>
<keyword evidence="2 7" id="KW-0378">Hydrolase</keyword>
<dbReference type="PANTHER" id="PTHR46044">
    <property type="entry name" value="NITRILASE"/>
    <property type="match status" value="1"/>
</dbReference>
<evidence type="ECO:0000256" key="1">
    <source>
        <dbReference type="ARBA" id="ARBA00008129"/>
    </source>
</evidence>
<comment type="catalytic activity">
    <reaction evidence="3">
        <text>a nitrile + 2 H2O = a carboxylate + NH4(+)</text>
        <dbReference type="Rhea" id="RHEA:21724"/>
        <dbReference type="ChEBI" id="CHEBI:15377"/>
        <dbReference type="ChEBI" id="CHEBI:18379"/>
        <dbReference type="ChEBI" id="CHEBI:28938"/>
        <dbReference type="ChEBI" id="CHEBI:29067"/>
        <dbReference type="EC" id="3.5.5.1"/>
    </reaction>
</comment>
<evidence type="ECO:0000256" key="3">
    <source>
        <dbReference type="ARBA" id="ARBA00036406"/>
    </source>
</evidence>
<dbReference type="GO" id="GO:0000257">
    <property type="term" value="F:nitrilase activity"/>
    <property type="evidence" value="ECO:0007669"/>
    <property type="project" value="UniProtKB-EC"/>
</dbReference>
<accession>A0A6A6YJ63</accession>
<gene>
    <name evidence="7 9" type="ORF">BDZ99DRAFT_418280</name>
</gene>
<feature type="active site" description="Proton acceptor" evidence="5">
    <location>
        <position position="50"/>
    </location>
</feature>
<dbReference type="EMBL" id="MU003702">
    <property type="protein sequence ID" value="KAF2808830.1"/>
    <property type="molecule type" value="Genomic_DNA"/>
</dbReference>
<dbReference type="InterPro" id="IPR036526">
    <property type="entry name" value="C-N_Hydrolase_sf"/>
</dbReference>
<sequence>MGVAALPDTVRVAVTQAEPVWLGLEGAVEKTCKLIEEAALNGAALVTFPECWIPGYPAWIWSRSVDPDLSVRYLKSSLQLESPQMDRIRACAASNDITVALSFSENLHNSAYIAQSLIGTDGTILLHRRKIKPTHMERTVFGDGAKGSLDNVANTKAGRVGMLACWEHTQPLLKYHTYLQRELLHVAAWPPLFDHEEQPQTFWSMSRQGGHSLSQTYAIESQSFVLHTTAILGQRGIDAMGTESGVLFSRPGGGSSAVFGPDGRKLTEDLPENTEGLVYADLETDAVLRAKSFIDVCGHYSRPDLLWLGVVDYEKKAEGATETRS</sequence>
<dbReference type="Gene3D" id="3.60.110.10">
    <property type="entry name" value="Carbon-nitrogen hydrolase"/>
    <property type="match status" value="1"/>
</dbReference>
<dbReference type="AlphaFoldDB" id="A0A6A6YJ63"/>
<evidence type="ECO:0000313" key="8">
    <source>
        <dbReference type="Proteomes" id="UP000504636"/>
    </source>
</evidence>
<dbReference type="Pfam" id="PF00795">
    <property type="entry name" value="CN_hydrolase"/>
    <property type="match status" value="1"/>
</dbReference>
<dbReference type="RefSeq" id="XP_033575794.1">
    <property type="nucleotide sequence ID" value="XM_033716848.1"/>
</dbReference>
<dbReference type="InterPro" id="IPR003010">
    <property type="entry name" value="C-N_Hydrolase"/>
</dbReference>